<dbReference type="AlphaFoldDB" id="A0A7M4F387"/>
<evidence type="ECO:0000256" key="1">
    <source>
        <dbReference type="SAM" id="MobiDB-lite"/>
    </source>
</evidence>
<organism evidence="2 3">
    <name type="scientific">Crocodylus porosus</name>
    <name type="common">Saltwater crocodile</name>
    <name type="synonym">Estuarine crocodile</name>
    <dbReference type="NCBI Taxonomy" id="8502"/>
    <lineage>
        <taxon>Eukaryota</taxon>
        <taxon>Metazoa</taxon>
        <taxon>Chordata</taxon>
        <taxon>Craniata</taxon>
        <taxon>Vertebrata</taxon>
        <taxon>Euteleostomi</taxon>
        <taxon>Archelosauria</taxon>
        <taxon>Archosauria</taxon>
        <taxon>Crocodylia</taxon>
        <taxon>Longirostres</taxon>
        <taxon>Crocodylidae</taxon>
        <taxon>Crocodylus</taxon>
    </lineage>
</organism>
<protein>
    <submittedName>
        <fullName evidence="2">Uncharacterized protein</fullName>
    </submittedName>
</protein>
<accession>A0A7M4F387</accession>
<evidence type="ECO:0000313" key="3">
    <source>
        <dbReference type="Proteomes" id="UP000594220"/>
    </source>
</evidence>
<sequence length="146" mass="15678">WPITELGGHGHSKHSPGQWLSIISHHQAQLHGTVEPPATRLCSPRLCSELLHHWLFCYWADLCEAGRAAWSVPLAQSAPLASTAQWLEALQPHRAESSGGRQQKANGQATQSTALASGSPPPPVARPTVPGPIPAELMPQQNDICL</sequence>
<feature type="compositionally biased region" description="Pro residues" evidence="1">
    <location>
        <begin position="119"/>
        <end position="133"/>
    </location>
</feature>
<keyword evidence="3" id="KW-1185">Reference proteome</keyword>
<name>A0A7M4F387_CROPO</name>
<evidence type="ECO:0000313" key="2">
    <source>
        <dbReference type="Ensembl" id="ENSCPRP00005018826.1"/>
    </source>
</evidence>
<proteinExistence type="predicted"/>
<feature type="compositionally biased region" description="Polar residues" evidence="1">
    <location>
        <begin position="99"/>
        <end position="115"/>
    </location>
</feature>
<dbReference type="Proteomes" id="UP000594220">
    <property type="component" value="Unplaced"/>
</dbReference>
<feature type="region of interest" description="Disordered" evidence="1">
    <location>
        <begin position="92"/>
        <end position="146"/>
    </location>
</feature>
<reference evidence="2" key="2">
    <citation type="submission" date="2025-09" db="UniProtKB">
        <authorList>
            <consortium name="Ensembl"/>
        </authorList>
    </citation>
    <scope>IDENTIFICATION</scope>
</reference>
<dbReference type="Ensembl" id="ENSCPRT00005022041.1">
    <property type="protein sequence ID" value="ENSCPRP00005018826.1"/>
    <property type="gene ID" value="ENSCPRG00005013182.1"/>
</dbReference>
<reference evidence="2" key="1">
    <citation type="submission" date="2025-08" db="UniProtKB">
        <authorList>
            <consortium name="Ensembl"/>
        </authorList>
    </citation>
    <scope>IDENTIFICATION</scope>
</reference>